<dbReference type="AlphaFoldDB" id="A0A2H0V531"/>
<comment type="cofactor">
    <cofactor evidence="1">
        <name>Zn(2+)</name>
        <dbReference type="ChEBI" id="CHEBI:29105"/>
    </cofactor>
</comment>
<evidence type="ECO:0000256" key="6">
    <source>
        <dbReference type="ARBA" id="ARBA00048488"/>
    </source>
</evidence>
<dbReference type="GO" id="GO:0046872">
    <property type="term" value="F:metal ion binding"/>
    <property type="evidence" value="ECO:0007669"/>
    <property type="project" value="UniProtKB-KW"/>
</dbReference>
<comment type="catalytic activity">
    <reaction evidence="6">
        <text>L-methionyl-[protein] + [thioredoxin]-disulfide + H2O = L-methionyl-(R)-S-oxide-[protein] + [thioredoxin]-dithiol</text>
        <dbReference type="Rhea" id="RHEA:24164"/>
        <dbReference type="Rhea" id="RHEA-COMP:10698"/>
        <dbReference type="Rhea" id="RHEA-COMP:10700"/>
        <dbReference type="Rhea" id="RHEA-COMP:12313"/>
        <dbReference type="Rhea" id="RHEA-COMP:12314"/>
        <dbReference type="ChEBI" id="CHEBI:15377"/>
        <dbReference type="ChEBI" id="CHEBI:16044"/>
        <dbReference type="ChEBI" id="CHEBI:29950"/>
        <dbReference type="ChEBI" id="CHEBI:45764"/>
        <dbReference type="ChEBI" id="CHEBI:50058"/>
        <dbReference type="EC" id="1.8.4.12"/>
    </reaction>
</comment>
<evidence type="ECO:0000256" key="4">
    <source>
        <dbReference type="ARBA" id="ARBA00022833"/>
    </source>
</evidence>
<keyword evidence="3" id="KW-0479">Metal-binding</keyword>
<comment type="caution">
    <text evidence="8">The sequence shown here is derived from an EMBL/GenBank/DDBJ whole genome shotgun (WGS) entry which is preliminary data.</text>
</comment>
<dbReference type="Proteomes" id="UP000229901">
    <property type="component" value="Unassembled WGS sequence"/>
</dbReference>
<dbReference type="GO" id="GO:0030091">
    <property type="term" value="P:protein repair"/>
    <property type="evidence" value="ECO:0007669"/>
    <property type="project" value="InterPro"/>
</dbReference>
<dbReference type="PROSITE" id="PS51790">
    <property type="entry name" value="MSRB"/>
    <property type="match status" value="1"/>
</dbReference>
<evidence type="ECO:0000256" key="2">
    <source>
        <dbReference type="ARBA" id="ARBA00012499"/>
    </source>
</evidence>
<accession>A0A2H0V531</accession>
<evidence type="ECO:0000313" key="8">
    <source>
        <dbReference type="EMBL" id="PIR94207.1"/>
    </source>
</evidence>
<name>A0A2H0V531_9BACT</name>
<dbReference type="Gene3D" id="2.170.150.20">
    <property type="entry name" value="Peptide methionine sulfoxide reductase"/>
    <property type="match status" value="1"/>
</dbReference>
<keyword evidence="4" id="KW-0862">Zinc</keyword>
<feature type="domain" description="MsrB" evidence="7">
    <location>
        <begin position="1"/>
        <end position="119"/>
    </location>
</feature>
<dbReference type="PANTHER" id="PTHR46081">
    <property type="entry name" value="PEPTIDE METHIONINE SULFOXIDE REDUCTASE 2"/>
    <property type="match status" value="1"/>
</dbReference>
<sequence length="122" mass="14048">MKYNNLTPEEENVIVHKGTETPFSGEYNENFRLGTYFCRRCNAKLYESKDKFKSSCGWPSFDDAVPGAVKRISDSDGVRVEIRCAHCDAHLGHVFEGEQYTEKNVRHCVNSLSMKFIPYDKK</sequence>
<evidence type="ECO:0000259" key="7">
    <source>
        <dbReference type="PROSITE" id="PS51790"/>
    </source>
</evidence>
<dbReference type="InterPro" id="IPR011057">
    <property type="entry name" value="Mss4-like_sf"/>
</dbReference>
<dbReference type="SUPFAM" id="SSF51316">
    <property type="entry name" value="Mss4-like"/>
    <property type="match status" value="1"/>
</dbReference>
<evidence type="ECO:0000256" key="5">
    <source>
        <dbReference type="ARBA" id="ARBA00023002"/>
    </source>
</evidence>
<organism evidence="8 9">
    <name type="scientific">Candidatus Falkowbacteria bacterium CG10_big_fil_rev_8_21_14_0_10_39_11</name>
    <dbReference type="NCBI Taxonomy" id="1974565"/>
    <lineage>
        <taxon>Bacteria</taxon>
        <taxon>Candidatus Falkowiibacteriota</taxon>
    </lineage>
</organism>
<dbReference type="EMBL" id="PFAP01000013">
    <property type="protein sequence ID" value="PIR94207.1"/>
    <property type="molecule type" value="Genomic_DNA"/>
</dbReference>
<dbReference type="PANTHER" id="PTHR46081:SF8">
    <property type="entry name" value="PEPTIDE METHIONINE SULFOXIDE REDUCTASE 2"/>
    <property type="match status" value="1"/>
</dbReference>
<keyword evidence="5" id="KW-0560">Oxidoreductase</keyword>
<reference evidence="9" key="1">
    <citation type="submission" date="2017-09" db="EMBL/GenBank/DDBJ databases">
        <title>Depth-based differentiation of microbial function through sediment-hosted aquifers and enrichment of novel symbionts in the deep terrestrial subsurface.</title>
        <authorList>
            <person name="Probst A.J."/>
            <person name="Ladd B."/>
            <person name="Jarett J.K."/>
            <person name="Geller-Mcgrath D.E."/>
            <person name="Sieber C.M.K."/>
            <person name="Emerson J.B."/>
            <person name="Anantharaman K."/>
            <person name="Thomas B.C."/>
            <person name="Malmstrom R."/>
            <person name="Stieglmeier M."/>
            <person name="Klingl A."/>
            <person name="Woyke T."/>
            <person name="Ryan C.M."/>
            <person name="Banfield J.F."/>
        </authorList>
    </citation>
    <scope>NUCLEOTIDE SEQUENCE [LARGE SCALE GENOMIC DNA]</scope>
</reference>
<dbReference type="NCBIfam" id="NF004036">
    <property type="entry name" value="PRK05508.1"/>
    <property type="match status" value="1"/>
</dbReference>
<gene>
    <name evidence="8" type="primary">msrB</name>
    <name evidence="8" type="ORF">COT97_02480</name>
</gene>
<dbReference type="NCBIfam" id="TIGR00357">
    <property type="entry name" value="peptide-methionine (R)-S-oxide reductase MsrB"/>
    <property type="match status" value="1"/>
</dbReference>
<dbReference type="InterPro" id="IPR028427">
    <property type="entry name" value="Met_Sox_Rdtase_MsrB"/>
</dbReference>
<dbReference type="GO" id="GO:0033743">
    <property type="term" value="F:peptide-methionine (R)-S-oxide reductase activity"/>
    <property type="evidence" value="ECO:0007669"/>
    <property type="project" value="UniProtKB-EC"/>
</dbReference>
<protein>
    <recommendedName>
        <fullName evidence="2">peptide-methionine (R)-S-oxide reductase</fullName>
        <ecNumber evidence="2">1.8.4.12</ecNumber>
    </recommendedName>
</protein>
<evidence type="ECO:0000256" key="1">
    <source>
        <dbReference type="ARBA" id="ARBA00001947"/>
    </source>
</evidence>
<proteinExistence type="predicted"/>
<evidence type="ECO:0000313" key="9">
    <source>
        <dbReference type="Proteomes" id="UP000229901"/>
    </source>
</evidence>
<evidence type="ECO:0000256" key="3">
    <source>
        <dbReference type="ARBA" id="ARBA00022723"/>
    </source>
</evidence>
<dbReference type="InterPro" id="IPR002579">
    <property type="entry name" value="Met_Sox_Rdtase_MsrB_dom"/>
</dbReference>
<dbReference type="EC" id="1.8.4.12" evidence="2"/>
<dbReference type="Pfam" id="PF01641">
    <property type="entry name" value="SelR"/>
    <property type="match status" value="1"/>
</dbReference>
<dbReference type="GO" id="GO:0006979">
    <property type="term" value="P:response to oxidative stress"/>
    <property type="evidence" value="ECO:0007669"/>
    <property type="project" value="InterPro"/>
</dbReference>